<keyword evidence="2" id="KW-1185">Reference proteome</keyword>
<protein>
    <submittedName>
        <fullName evidence="1">Uncharacterized protein</fullName>
    </submittedName>
</protein>
<name>A0A9Q1L5C1_9SOLA</name>
<evidence type="ECO:0000313" key="2">
    <source>
        <dbReference type="Proteomes" id="UP001152561"/>
    </source>
</evidence>
<accession>A0A9Q1L5C1</accession>
<dbReference type="AlphaFoldDB" id="A0A9Q1L5C1"/>
<proteinExistence type="predicted"/>
<dbReference type="EMBL" id="JAJAGQ010000023">
    <property type="protein sequence ID" value="KAJ8527734.1"/>
    <property type="molecule type" value="Genomic_DNA"/>
</dbReference>
<dbReference type="Proteomes" id="UP001152561">
    <property type="component" value="Unassembled WGS sequence"/>
</dbReference>
<comment type="caution">
    <text evidence="1">The sequence shown here is derived from an EMBL/GenBank/DDBJ whole genome shotgun (WGS) entry which is preliminary data.</text>
</comment>
<reference evidence="2" key="1">
    <citation type="journal article" date="2023" name="Proc. Natl. Acad. Sci. U.S.A.">
        <title>Genomic and structural basis for evolution of tropane alkaloid biosynthesis.</title>
        <authorList>
            <person name="Wanga Y.-J."/>
            <person name="Taina T."/>
            <person name="Yua J.-Y."/>
            <person name="Lia J."/>
            <person name="Xua B."/>
            <person name="Chenc J."/>
            <person name="D'Auriad J.C."/>
            <person name="Huanga J.-P."/>
            <person name="Huanga S.-X."/>
        </authorList>
    </citation>
    <scope>NUCLEOTIDE SEQUENCE [LARGE SCALE GENOMIC DNA]</scope>
    <source>
        <strain evidence="2">cv. KIB-2019</strain>
    </source>
</reference>
<organism evidence="1 2">
    <name type="scientific">Anisodus acutangulus</name>
    <dbReference type="NCBI Taxonomy" id="402998"/>
    <lineage>
        <taxon>Eukaryota</taxon>
        <taxon>Viridiplantae</taxon>
        <taxon>Streptophyta</taxon>
        <taxon>Embryophyta</taxon>
        <taxon>Tracheophyta</taxon>
        <taxon>Spermatophyta</taxon>
        <taxon>Magnoliopsida</taxon>
        <taxon>eudicotyledons</taxon>
        <taxon>Gunneridae</taxon>
        <taxon>Pentapetalae</taxon>
        <taxon>asterids</taxon>
        <taxon>lamiids</taxon>
        <taxon>Solanales</taxon>
        <taxon>Solanaceae</taxon>
        <taxon>Solanoideae</taxon>
        <taxon>Hyoscyameae</taxon>
        <taxon>Anisodus</taxon>
    </lineage>
</organism>
<sequence>MISVSGEGILEIGVISSTRKGKFAVELIRCAPEASSLLSATQHFSWFNLLCERKQEGEGRDRFELVHSTYFLIPL</sequence>
<gene>
    <name evidence="1" type="ORF">K7X08_015185</name>
</gene>
<evidence type="ECO:0000313" key="1">
    <source>
        <dbReference type="EMBL" id="KAJ8527734.1"/>
    </source>
</evidence>